<evidence type="ECO:0000256" key="3">
    <source>
        <dbReference type="ARBA" id="ARBA00022448"/>
    </source>
</evidence>
<keyword evidence="7 8" id="KW-0472">Membrane</keyword>
<dbReference type="InterPro" id="IPR004761">
    <property type="entry name" value="Spore_GerAB"/>
</dbReference>
<feature type="transmembrane region" description="Helical" evidence="8">
    <location>
        <begin position="190"/>
        <end position="207"/>
    </location>
</feature>
<evidence type="ECO:0000256" key="2">
    <source>
        <dbReference type="ARBA" id="ARBA00007998"/>
    </source>
</evidence>
<feature type="transmembrane region" description="Helical" evidence="8">
    <location>
        <begin position="333"/>
        <end position="356"/>
    </location>
</feature>
<proteinExistence type="inferred from homology"/>
<organism evidence="9 10">
    <name type="scientific">Priestia megaterium</name>
    <name type="common">Bacillus megaterium</name>
    <dbReference type="NCBI Taxonomy" id="1404"/>
    <lineage>
        <taxon>Bacteria</taxon>
        <taxon>Bacillati</taxon>
        <taxon>Bacillota</taxon>
        <taxon>Bacilli</taxon>
        <taxon>Bacillales</taxon>
        <taxon>Bacillaceae</taxon>
        <taxon>Priestia</taxon>
    </lineage>
</organism>
<dbReference type="AlphaFoldDB" id="A0A6M6E368"/>
<dbReference type="PANTHER" id="PTHR34975">
    <property type="entry name" value="SPORE GERMINATION PROTEIN A2"/>
    <property type="match status" value="1"/>
</dbReference>
<feature type="transmembrane region" description="Helical" evidence="8">
    <location>
        <begin position="304"/>
        <end position="321"/>
    </location>
</feature>
<evidence type="ECO:0000256" key="6">
    <source>
        <dbReference type="ARBA" id="ARBA00022989"/>
    </source>
</evidence>
<feature type="transmembrane region" description="Helical" evidence="8">
    <location>
        <begin position="77"/>
        <end position="94"/>
    </location>
</feature>
<evidence type="ECO:0000256" key="4">
    <source>
        <dbReference type="ARBA" id="ARBA00022544"/>
    </source>
</evidence>
<accession>A0A6M6E368</accession>
<protein>
    <submittedName>
        <fullName evidence="9">GerAB/ArcD/ProY family transporter</fullName>
    </submittedName>
</protein>
<feature type="transmembrane region" description="Helical" evidence="8">
    <location>
        <begin position="12"/>
        <end position="30"/>
    </location>
</feature>
<reference evidence="9 10" key="1">
    <citation type="submission" date="2019-10" db="EMBL/GenBank/DDBJ databases">
        <title>Complete genome sequences for adaption low water activity.</title>
        <authorList>
            <person name="Zhao L."/>
            <person name="Zhong J."/>
        </authorList>
    </citation>
    <scope>NUCLEOTIDE SEQUENCE [LARGE SCALE GENOMIC DNA]</scope>
    <source>
        <strain evidence="9 10">FDU301</strain>
    </source>
</reference>
<evidence type="ECO:0000313" key="10">
    <source>
        <dbReference type="Proteomes" id="UP000501076"/>
    </source>
</evidence>
<feature type="transmembrane region" description="Helical" evidence="8">
    <location>
        <begin position="267"/>
        <end position="292"/>
    </location>
</feature>
<keyword evidence="5 8" id="KW-0812">Transmembrane</keyword>
<evidence type="ECO:0000256" key="8">
    <source>
        <dbReference type="SAM" id="Phobius"/>
    </source>
</evidence>
<dbReference type="GO" id="GO:0009847">
    <property type="term" value="P:spore germination"/>
    <property type="evidence" value="ECO:0007669"/>
    <property type="project" value="InterPro"/>
</dbReference>
<evidence type="ECO:0000256" key="5">
    <source>
        <dbReference type="ARBA" id="ARBA00022692"/>
    </source>
</evidence>
<dbReference type="GO" id="GO:0016020">
    <property type="term" value="C:membrane"/>
    <property type="evidence" value="ECO:0007669"/>
    <property type="project" value="UniProtKB-SubCell"/>
</dbReference>
<feature type="transmembrane region" description="Helical" evidence="8">
    <location>
        <begin position="36"/>
        <end position="57"/>
    </location>
</feature>
<keyword evidence="3" id="KW-0813">Transport</keyword>
<dbReference type="Proteomes" id="UP000501076">
    <property type="component" value="Chromosome"/>
</dbReference>
<comment type="similarity">
    <text evidence="2">Belongs to the amino acid-polyamine-organocation (APC) superfamily. Spore germination protein (SGP) (TC 2.A.3.9) family.</text>
</comment>
<keyword evidence="6 8" id="KW-1133">Transmembrane helix</keyword>
<evidence type="ECO:0000256" key="1">
    <source>
        <dbReference type="ARBA" id="ARBA00004141"/>
    </source>
</evidence>
<feature type="transmembrane region" description="Helical" evidence="8">
    <location>
        <begin position="114"/>
        <end position="131"/>
    </location>
</feature>
<sequence>MEKAKISGSQLFTLMILFEFGSAFILPIAIEAKQDAWLSIMFGMIGGFLLFLVYYQLYRYYPDLLLVEFTQKIMGKWIGRFISFLYIFYFANIASRVIRDFGDMLLTFAYPDTPLFIVNALLVLVVIYTVSKGIEVLARSSQLLFILFYLSAISGLILIVCAGIIDFTNLQPVLEEGIWLPLKSALTQNIYFPFGETVVFLMILPYVKNMSKGIGLSAIGLTGINLMITMIINVSVLGVSLTARSQFPLLSTVESIQVADFLERLDVFFMLTAVIGGFFKISVFFYATVIGAASLFKIKSPSKICFPLGLVILLYSLSLANNYEELIQEALKILPFSLNIHFQVILPLLLLIVAFFKNRAKLKKSDVTLHQL</sequence>
<feature type="transmembrane region" description="Helical" evidence="8">
    <location>
        <begin position="219"/>
        <end position="241"/>
    </location>
</feature>
<dbReference type="Pfam" id="PF03845">
    <property type="entry name" value="Spore_permease"/>
    <property type="match status" value="1"/>
</dbReference>
<gene>
    <name evidence="9" type="ORF">FDZ14_18740</name>
</gene>
<comment type="subcellular location">
    <subcellularLocation>
        <location evidence="1">Membrane</location>
        <topology evidence="1">Multi-pass membrane protein</topology>
    </subcellularLocation>
</comment>
<dbReference type="EMBL" id="CP045272">
    <property type="protein sequence ID" value="QJX78115.1"/>
    <property type="molecule type" value="Genomic_DNA"/>
</dbReference>
<dbReference type="NCBIfam" id="TIGR00912">
    <property type="entry name" value="2A0309"/>
    <property type="match status" value="1"/>
</dbReference>
<keyword evidence="4" id="KW-0309">Germination</keyword>
<feature type="transmembrane region" description="Helical" evidence="8">
    <location>
        <begin position="143"/>
        <end position="165"/>
    </location>
</feature>
<dbReference type="PANTHER" id="PTHR34975:SF2">
    <property type="entry name" value="SPORE GERMINATION PROTEIN A2"/>
    <property type="match status" value="1"/>
</dbReference>
<dbReference type="RefSeq" id="WP_047933640.1">
    <property type="nucleotide sequence ID" value="NZ_CAXOOG010000251.1"/>
</dbReference>
<evidence type="ECO:0000313" key="9">
    <source>
        <dbReference type="EMBL" id="QJX78115.1"/>
    </source>
</evidence>
<evidence type="ECO:0000256" key="7">
    <source>
        <dbReference type="ARBA" id="ARBA00023136"/>
    </source>
</evidence>
<name>A0A6M6E368_PRIMG</name>